<keyword evidence="16 18" id="KW-0368">Histidine biosynthesis</keyword>
<dbReference type="HOGENOM" id="CLU_038115_1_1_7"/>
<reference evidence="21 22" key="1">
    <citation type="journal article" date="2014" name="Nature">
        <title>An environmental bacterial taxon with a large and distinct metabolic repertoire.</title>
        <authorList>
            <person name="Wilson M.C."/>
            <person name="Mori T."/>
            <person name="Ruckert C."/>
            <person name="Uria A.R."/>
            <person name="Helf M.J."/>
            <person name="Takada K."/>
            <person name="Gernert C."/>
            <person name="Steffens U.A."/>
            <person name="Heycke N."/>
            <person name="Schmitt S."/>
            <person name="Rinke C."/>
            <person name="Helfrich E.J."/>
            <person name="Brachmann A.O."/>
            <person name="Gurgui C."/>
            <person name="Wakimoto T."/>
            <person name="Kracht M."/>
            <person name="Crusemann M."/>
            <person name="Hentschel U."/>
            <person name="Abe I."/>
            <person name="Matsunaga S."/>
            <person name="Kalinowski J."/>
            <person name="Takeyama H."/>
            <person name="Piel J."/>
        </authorList>
    </citation>
    <scope>NUCLEOTIDE SEQUENCE [LARGE SCALE GENOMIC DNA]</scope>
    <source>
        <strain evidence="22">TSY1</strain>
    </source>
</reference>
<keyword evidence="15 18" id="KW-0460">Magnesium</keyword>
<evidence type="ECO:0000256" key="17">
    <source>
        <dbReference type="ARBA" id="ARBA00024861"/>
    </source>
</evidence>
<evidence type="ECO:0000256" key="13">
    <source>
        <dbReference type="ARBA" id="ARBA00022741"/>
    </source>
</evidence>
<dbReference type="InterPro" id="IPR011322">
    <property type="entry name" value="N-reg_PII-like_a/b"/>
</dbReference>
<evidence type="ECO:0000256" key="9">
    <source>
        <dbReference type="ARBA" id="ARBA00022605"/>
    </source>
</evidence>
<dbReference type="AlphaFoldDB" id="W4LL07"/>
<keyword evidence="12 18" id="KW-0479">Metal-binding</keyword>
<evidence type="ECO:0000256" key="8">
    <source>
        <dbReference type="ARBA" id="ARBA00022490"/>
    </source>
</evidence>
<dbReference type="HAMAP" id="MF_00079">
    <property type="entry name" value="HisG_Long"/>
    <property type="match status" value="1"/>
</dbReference>
<dbReference type="NCBIfam" id="TIGR00070">
    <property type="entry name" value="hisG"/>
    <property type="match status" value="1"/>
</dbReference>
<comment type="pathway">
    <text evidence="4 18">Amino-acid biosynthesis; L-histidine biosynthesis; L-histidine from 5-phospho-alpha-D-ribose 1-diphosphate: step 1/9.</text>
</comment>
<keyword evidence="11 18" id="KW-0808">Transferase</keyword>
<keyword evidence="8 18" id="KW-0963">Cytoplasm</keyword>
<dbReference type="GO" id="GO:0005524">
    <property type="term" value="F:ATP binding"/>
    <property type="evidence" value="ECO:0007669"/>
    <property type="project" value="UniProtKB-KW"/>
</dbReference>
<dbReference type="GO" id="GO:0000287">
    <property type="term" value="F:magnesium ion binding"/>
    <property type="evidence" value="ECO:0007669"/>
    <property type="project" value="UniProtKB-UniRule"/>
</dbReference>
<sequence length="290" mass="32406">MSTLKLGIPKGSLQESTVNLFARAGYKILVRDRSYTPVIDDPEIECLMFRAQEMARYVERGVMDAGLTGNDWILENDADVVEVSELVYSKRTSRAYRWVVAVPEDSEIYSPKDLEGKRIATELVQATKRYLERHGVTAEVEYSWGATEIKAPLLVDAIVEGTETGSSLRANRLRVVDTVAESTTKLIANRAAWSDPWKRDKIEVLAMLLQGALEAEGRVGLKMNVPKDKLDRVTGQLPSLHTPTVSQQMDPDWVAVEIITDKMTVRDLVPKLKKAGAEGIVEYPLNKVVY</sequence>
<dbReference type="InterPro" id="IPR013115">
    <property type="entry name" value="HisG_C"/>
</dbReference>
<protein>
    <recommendedName>
        <fullName evidence="7 18">ATP phosphoribosyltransferase</fullName>
        <shortName evidence="18">ATP-PRT</shortName>
        <shortName evidence="18">ATP-PRTase</shortName>
        <ecNumber evidence="6 18">2.4.2.17</ecNumber>
    </recommendedName>
</protein>
<dbReference type="InterPro" id="IPR015867">
    <property type="entry name" value="N-reg_PII/ATP_PRibTrfase_C"/>
</dbReference>
<evidence type="ECO:0000256" key="2">
    <source>
        <dbReference type="ARBA" id="ARBA00001946"/>
    </source>
</evidence>
<keyword evidence="13 18" id="KW-0547">Nucleotide-binding</keyword>
<dbReference type="GO" id="GO:0005737">
    <property type="term" value="C:cytoplasm"/>
    <property type="evidence" value="ECO:0007669"/>
    <property type="project" value="UniProtKB-SubCell"/>
</dbReference>
<dbReference type="EMBL" id="AZHW01000539">
    <property type="protein sequence ID" value="ETW98599.1"/>
    <property type="molecule type" value="Genomic_DNA"/>
</dbReference>
<evidence type="ECO:0000256" key="1">
    <source>
        <dbReference type="ARBA" id="ARBA00000915"/>
    </source>
</evidence>
<feature type="domain" description="ATP phosphoribosyltransferase catalytic" evidence="19">
    <location>
        <begin position="50"/>
        <end position="210"/>
    </location>
</feature>
<evidence type="ECO:0000259" key="19">
    <source>
        <dbReference type="Pfam" id="PF01634"/>
    </source>
</evidence>
<name>W4LL07_ENTF1</name>
<evidence type="ECO:0000313" key="21">
    <source>
        <dbReference type="EMBL" id="ETW98599.1"/>
    </source>
</evidence>
<evidence type="ECO:0000256" key="11">
    <source>
        <dbReference type="ARBA" id="ARBA00022679"/>
    </source>
</evidence>
<dbReference type="Gene3D" id="3.40.190.10">
    <property type="entry name" value="Periplasmic binding protein-like II"/>
    <property type="match status" value="2"/>
</dbReference>
<evidence type="ECO:0000256" key="14">
    <source>
        <dbReference type="ARBA" id="ARBA00022840"/>
    </source>
</evidence>
<evidence type="ECO:0000256" key="18">
    <source>
        <dbReference type="HAMAP-Rule" id="MF_00079"/>
    </source>
</evidence>
<keyword evidence="14 18" id="KW-0067">ATP-binding</keyword>
<dbReference type="EC" id="2.4.2.17" evidence="6 18"/>
<gene>
    <name evidence="18" type="primary">hisG</name>
    <name evidence="21" type="ORF">ETSY1_18155</name>
</gene>
<keyword evidence="10 18" id="KW-0328">Glycosyltransferase</keyword>
<evidence type="ECO:0000256" key="5">
    <source>
        <dbReference type="ARBA" id="ARBA00007955"/>
    </source>
</evidence>
<dbReference type="NCBIfam" id="TIGR03455">
    <property type="entry name" value="HisG_C-term"/>
    <property type="match status" value="1"/>
</dbReference>
<evidence type="ECO:0000259" key="20">
    <source>
        <dbReference type="Pfam" id="PF08029"/>
    </source>
</evidence>
<dbReference type="PANTHER" id="PTHR21403">
    <property type="entry name" value="ATP PHOSPHORIBOSYLTRANSFERASE ATP-PRTASE"/>
    <property type="match status" value="1"/>
</dbReference>
<keyword evidence="9 18" id="KW-0028">Amino-acid biosynthesis</keyword>
<accession>W4LL07</accession>
<dbReference type="Gene3D" id="3.30.70.120">
    <property type="match status" value="1"/>
</dbReference>
<organism evidence="21 22">
    <name type="scientific">Entotheonella factor</name>
    <dbReference type="NCBI Taxonomy" id="1429438"/>
    <lineage>
        <taxon>Bacteria</taxon>
        <taxon>Pseudomonadati</taxon>
        <taxon>Nitrospinota/Tectimicrobiota group</taxon>
        <taxon>Candidatus Tectimicrobiota</taxon>
        <taxon>Candidatus Entotheonellia</taxon>
        <taxon>Candidatus Entotheonellales</taxon>
        <taxon>Candidatus Entotheonellaceae</taxon>
        <taxon>Candidatus Entotheonella</taxon>
    </lineage>
</organism>
<feature type="domain" description="Histidine biosynthesis HisG C-terminal" evidence="20">
    <location>
        <begin position="215"/>
        <end position="287"/>
    </location>
</feature>
<dbReference type="Proteomes" id="UP000019141">
    <property type="component" value="Unassembled WGS sequence"/>
</dbReference>
<evidence type="ECO:0000313" key="22">
    <source>
        <dbReference type="Proteomes" id="UP000019141"/>
    </source>
</evidence>
<dbReference type="UniPathway" id="UPA00031">
    <property type="reaction ID" value="UER00006"/>
</dbReference>
<dbReference type="Pfam" id="PF01634">
    <property type="entry name" value="HisG"/>
    <property type="match status" value="1"/>
</dbReference>
<comment type="caution">
    <text evidence="21">The sequence shown here is derived from an EMBL/GenBank/DDBJ whole genome shotgun (WGS) entry which is preliminary data.</text>
</comment>
<dbReference type="InterPro" id="IPR020621">
    <property type="entry name" value="ATP-PRT_HisG_long"/>
</dbReference>
<dbReference type="GO" id="GO:0003879">
    <property type="term" value="F:ATP phosphoribosyltransferase activity"/>
    <property type="evidence" value="ECO:0007669"/>
    <property type="project" value="UniProtKB-UniRule"/>
</dbReference>
<dbReference type="PANTHER" id="PTHR21403:SF10">
    <property type="entry name" value="ATP PHOSPHORIBOSYLTRANSFERASE"/>
    <property type="match status" value="1"/>
</dbReference>
<dbReference type="SUPFAM" id="SSF54913">
    <property type="entry name" value="GlnB-like"/>
    <property type="match status" value="1"/>
</dbReference>
<evidence type="ECO:0000256" key="12">
    <source>
        <dbReference type="ARBA" id="ARBA00022723"/>
    </source>
</evidence>
<keyword evidence="22" id="KW-1185">Reference proteome</keyword>
<comment type="similarity">
    <text evidence="5 18">Belongs to the ATP phosphoribosyltransferase family. Long subfamily.</text>
</comment>
<dbReference type="InterPro" id="IPR001348">
    <property type="entry name" value="ATP_PRibTrfase_HisG"/>
</dbReference>
<evidence type="ECO:0000256" key="10">
    <source>
        <dbReference type="ARBA" id="ARBA00022676"/>
    </source>
</evidence>
<dbReference type="CDD" id="cd13593">
    <property type="entry name" value="PBP2_HisGL3"/>
    <property type="match status" value="1"/>
</dbReference>
<comment type="function">
    <text evidence="17 18">Catalyzes the condensation of ATP and 5-phosphoribose 1-diphosphate to form N'-(5'-phosphoribosyl)-ATP (PR-ATP). Has a crucial role in the pathway because the rate of histidine biosynthesis seems to be controlled primarily by regulation of HisG enzymatic activity.</text>
</comment>
<comment type="catalytic activity">
    <reaction evidence="1 18">
        <text>1-(5-phospho-beta-D-ribosyl)-ATP + diphosphate = 5-phospho-alpha-D-ribose 1-diphosphate + ATP</text>
        <dbReference type="Rhea" id="RHEA:18473"/>
        <dbReference type="ChEBI" id="CHEBI:30616"/>
        <dbReference type="ChEBI" id="CHEBI:33019"/>
        <dbReference type="ChEBI" id="CHEBI:58017"/>
        <dbReference type="ChEBI" id="CHEBI:73183"/>
        <dbReference type="EC" id="2.4.2.17"/>
    </reaction>
</comment>
<evidence type="ECO:0000256" key="15">
    <source>
        <dbReference type="ARBA" id="ARBA00022842"/>
    </source>
</evidence>
<dbReference type="PATRIC" id="fig|1429438.4.peg.3554"/>
<evidence type="ECO:0000256" key="7">
    <source>
        <dbReference type="ARBA" id="ARBA00020998"/>
    </source>
</evidence>
<proteinExistence type="inferred from homology"/>
<dbReference type="GO" id="GO:0000105">
    <property type="term" value="P:L-histidine biosynthetic process"/>
    <property type="evidence" value="ECO:0007669"/>
    <property type="project" value="UniProtKB-UniRule"/>
</dbReference>
<comment type="cofactor">
    <cofactor evidence="2 18">
        <name>Mg(2+)</name>
        <dbReference type="ChEBI" id="CHEBI:18420"/>
    </cofactor>
</comment>
<dbReference type="InterPro" id="IPR013820">
    <property type="entry name" value="ATP_PRibTrfase_cat"/>
</dbReference>
<dbReference type="SUPFAM" id="SSF53850">
    <property type="entry name" value="Periplasmic binding protein-like II"/>
    <property type="match status" value="1"/>
</dbReference>
<dbReference type="FunFam" id="3.30.70.120:FF:000002">
    <property type="entry name" value="ATP phosphoribosyltransferase"/>
    <property type="match status" value="1"/>
</dbReference>
<evidence type="ECO:0000256" key="4">
    <source>
        <dbReference type="ARBA" id="ARBA00004667"/>
    </source>
</evidence>
<evidence type="ECO:0000256" key="3">
    <source>
        <dbReference type="ARBA" id="ARBA00004496"/>
    </source>
</evidence>
<comment type="subcellular location">
    <subcellularLocation>
        <location evidence="3 18">Cytoplasm</location>
    </subcellularLocation>
</comment>
<dbReference type="Pfam" id="PF08029">
    <property type="entry name" value="HisG_C"/>
    <property type="match status" value="1"/>
</dbReference>
<comment type="activity regulation">
    <text evidence="18">Feedback inhibited by histidine.</text>
</comment>
<evidence type="ECO:0000256" key="16">
    <source>
        <dbReference type="ARBA" id="ARBA00023102"/>
    </source>
</evidence>
<evidence type="ECO:0000256" key="6">
    <source>
        <dbReference type="ARBA" id="ARBA00011946"/>
    </source>
</evidence>